<reference evidence="12 13" key="1">
    <citation type="submission" date="2019-02" db="EMBL/GenBank/DDBJ databases">
        <title>Dyella amyloliquefaciens sp. nov., isolated from forest soil.</title>
        <authorList>
            <person name="Gao Z.-H."/>
            <person name="Qiu L.-H."/>
        </authorList>
    </citation>
    <scope>NUCLEOTIDE SEQUENCE [LARGE SCALE GENOMIC DNA]</scope>
    <source>
        <strain evidence="12 13">KACC 12747</strain>
    </source>
</reference>
<dbReference type="Gene3D" id="3.10.50.40">
    <property type="match status" value="1"/>
</dbReference>
<evidence type="ECO:0000256" key="5">
    <source>
        <dbReference type="ARBA" id="ARBA00023110"/>
    </source>
</evidence>
<dbReference type="RefSeq" id="WP_131149771.1">
    <property type="nucleotide sequence ID" value="NZ_SJTG01000001.1"/>
</dbReference>
<evidence type="ECO:0000256" key="4">
    <source>
        <dbReference type="ARBA" id="ARBA00022490"/>
    </source>
</evidence>
<evidence type="ECO:0000256" key="1">
    <source>
        <dbReference type="ARBA" id="ARBA00000971"/>
    </source>
</evidence>
<evidence type="ECO:0000256" key="10">
    <source>
        <dbReference type="RuleBase" id="RU003915"/>
    </source>
</evidence>
<dbReference type="PANTHER" id="PTHR47861">
    <property type="entry name" value="FKBP-TYPE PEPTIDYL-PROLYL CIS-TRANS ISOMERASE SLYD"/>
    <property type="match status" value="1"/>
</dbReference>
<dbReference type="InterPro" id="IPR001179">
    <property type="entry name" value="PPIase_FKBP_dom"/>
</dbReference>
<sequence length="160" mass="17442">MQIAERSVASFHYTLTDDQGQVIDSSEGREPLTYLHGTGQIVPGLEKAMEGRQPGDQFKVDVAPEEGYGVHHPELMQSVPREAFQGVEDIQPGMQFQGHGPQGVINVTVTKVDNDQVHIDGNHPLAGQTLHFAIEVVEVRDASEEELAHGHVHGPGGHHH</sequence>
<evidence type="ECO:0000313" key="13">
    <source>
        <dbReference type="Proteomes" id="UP000291822"/>
    </source>
</evidence>
<keyword evidence="6" id="KW-0143">Chaperone</keyword>
<comment type="catalytic activity">
    <reaction evidence="1 9 10">
        <text>[protein]-peptidylproline (omega=180) = [protein]-peptidylproline (omega=0)</text>
        <dbReference type="Rhea" id="RHEA:16237"/>
        <dbReference type="Rhea" id="RHEA-COMP:10747"/>
        <dbReference type="Rhea" id="RHEA-COMP:10748"/>
        <dbReference type="ChEBI" id="CHEBI:83833"/>
        <dbReference type="ChEBI" id="CHEBI:83834"/>
        <dbReference type="EC" id="5.2.1.8"/>
    </reaction>
</comment>
<dbReference type="Pfam" id="PF00254">
    <property type="entry name" value="FKBP_C"/>
    <property type="match status" value="1"/>
</dbReference>
<dbReference type="EMBL" id="SJTG01000001">
    <property type="protein sequence ID" value="TCI13446.1"/>
    <property type="molecule type" value="Genomic_DNA"/>
</dbReference>
<dbReference type="GO" id="GO:0005737">
    <property type="term" value="C:cytoplasm"/>
    <property type="evidence" value="ECO:0007669"/>
    <property type="project" value="UniProtKB-SubCell"/>
</dbReference>
<organism evidence="12 13">
    <name type="scientific">Dyella soli</name>
    <dbReference type="NCBI Taxonomy" id="522319"/>
    <lineage>
        <taxon>Bacteria</taxon>
        <taxon>Pseudomonadati</taxon>
        <taxon>Pseudomonadota</taxon>
        <taxon>Gammaproteobacteria</taxon>
        <taxon>Lysobacterales</taxon>
        <taxon>Rhodanobacteraceae</taxon>
        <taxon>Dyella</taxon>
    </lineage>
</organism>
<keyword evidence="5 9" id="KW-0697">Rotamase</keyword>
<dbReference type="AlphaFoldDB" id="A0A4R0Z2N4"/>
<dbReference type="EC" id="5.2.1.8" evidence="10"/>
<evidence type="ECO:0000313" key="12">
    <source>
        <dbReference type="EMBL" id="TCI13446.1"/>
    </source>
</evidence>
<comment type="similarity">
    <text evidence="3 10">Belongs to the FKBP-type PPIase family.</text>
</comment>
<keyword evidence="13" id="KW-1185">Reference proteome</keyword>
<evidence type="ECO:0000256" key="9">
    <source>
        <dbReference type="PROSITE-ProRule" id="PRU00277"/>
    </source>
</evidence>
<dbReference type="PROSITE" id="PS50059">
    <property type="entry name" value="FKBP_PPIASE"/>
    <property type="match status" value="1"/>
</dbReference>
<proteinExistence type="inferred from homology"/>
<dbReference type="Proteomes" id="UP000291822">
    <property type="component" value="Unassembled WGS sequence"/>
</dbReference>
<dbReference type="SUPFAM" id="SSF54534">
    <property type="entry name" value="FKBP-like"/>
    <property type="match status" value="1"/>
</dbReference>
<dbReference type="GO" id="GO:0003755">
    <property type="term" value="F:peptidyl-prolyl cis-trans isomerase activity"/>
    <property type="evidence" value="ECO:0007669"/>
    <property type="project" value="UniProtKB-UniRule"/>
</dbReference>
<evidence type="ECO:0000256" key="6">
    <source>
        <dbReference type="ARBA" id="ARBA00023186"/>
    </source>
</evidence>
<accession>A0A4R0Z2N4</accession>
<evidence type="ECO:0000256" key="3">
    <source>
        <dbReference type="ARBA" id="ARBA00006577"/>
    </source>
</evidence>
<name>A0A4R0Z2N4_9GAMM</name>
<evidence type="ECO:0000259" key="11">
    <source>
        <dbReference type="PROSITE" id="PS50059"/>
    </source>
</evidence>
<dbReference type="GO" id="GO:0042026">
    <property type="term" value="P:protein refolding"/>
    <property type="evidence" value="ECO:0007669"/>
    <property type="project" value="UniProtKB-ARBA"/>
</dbReference>
<keyword evidence="4" id="KW-0963">Cytoplasm</keyword>
<comment type="subcellular location">
    <subcellularLocation>
        <location evidence="2">Cytoplasm</location>
    </subcellularLocation>
</comment>
<evidence type="ECO:0000256" key="8">
    <source>
        <dbReference type="ARBA" id="ARBA00037071"/>
    </source>
</evidence>
<evidence type="ECO:0000256" key="2">
    <source>
        <dbReference type="ARBA" id="ARBA00004496"/>
    </source>
</evidence>
<dbReference type="InterPro" id="IPR046357">
    <property type="entry name" value="PPIase_dom_sf"/>
</dbReference>
<feature type="domain" description="PPIase FKBP-type" evidence="11">
    <location>
        <begin position="6"/>
        <end position="83"/>
    </location>
</feature>
<comment type="caution">
    <text evidence="12">The sequence shown here is derived from an EMBL/GenBank/DDBJ whole genome shotgun (WGS) entry which is preliminary data.</text>
</comment>
<gene>
    <name evidence="12" type="ORF">EZM97_09320</name>
</gene>
<evidence type="ECO:0000256" key="7">
    <source>
        <dbReference type="ARBA" id="ARBA00023235"/>
    </source>
</evidence>
<keyword evidence="7 9" id="KW-0413">Isomerase</keyword>
<dbReference type="PANTHER" id="PTHR47861:SF3">
    <property type="entry name" value="FKBP-TYPE PEPTIDYL-PROLYL CIS-TRANS ISOMERASE SLYD"/>
    <property type="match status" value="1"/>
</dbReference>
<protein>
    <recommendedName>
        <fullName evidence="10">Peptidyl-prolyl cis-trans isomerase</fullName>
        <ecNumber evidence="10">5.2.1.8</ecNumber>
    </recommendedName>
</protein>
<comment type="function">
    <text evidence="8">Also involved in hydrogenase metallocenter assembly, probably by participating in the nickel insertion step. This function in hydrogenase biosynthesis requires chaperone activity and the presence of the metal-binding domain, but not PPIase activity.</text>
</comment>